<comment type="caution">
    <text evidence="3">The sequence shown here is derived from an EMBL/GenBank/DDBJ whole genome shotgun (WGS) entry which is preliminary data.</text>
</comment>
<name>A0A558R1U3_9SPHN</name>
<evidence type="ECO:0000313" key="3">
    <source>
        <dbReference type="EMBL" id="TVV73339.1"/>
    </source>
</evidence>
<dbReference type="OrthoDB" id="5457012at2"/>
<sequence length="318" mass="32934">MHIGPCAGLMQRITLIVLTDTAWPSSRGVTARCPPVNSAIGVGVTISTERRGRGMGEALTAAGRWIDLAGKVALVTGAASGIGRAAAFALADAGAVVIALDRDEAGAQAVAKAIVDAGGDADAHTLDVTSQAQWDETAAWLRAGRGRVDILVNSAGVARSDRAGDADLDIYRRTFALNVEGSLLGMATALVFMREAGKGAIINLSSAAALQGNPIMASYGASKAAISHYTRSAAKEVLRAGHDIRINAIQPGLIETAMADDFYDIFDKVAPRESFVKMITTGRPGRPDEVADLIVYLASDRASFISGACIVIDRAATA</sequence>
<dbReference type="InterPro" id="IPR051122">
    <property type="entry name" value="SDR_DHRS6-like"/>
</dbReference>
<dbReference type="AlphaFoldDB" id="A0A558R1U3"/>
<dbReference type="Pfam" id="PF13561">
    <property type="entry name" value="adh_short_C2"/>
    <property type="match status" value="1"/>
</dbReference>
<dbReference type="PRINTS" id="PR00081">
    <property type="entry name" value="GDHRDH"/>
</dbReference>
<proteinExistence type="inferred from homology"/>
<dbReference type="SUPFAM" id="SSF51735">
    <property type="entry name" value="NAD(P)-binding Rossmann-fold domains"/>
    <property type="match status" value="1"/>
</dbReference>
<dbReference type="InterPro" id="IPR036291">
    <property type="entry name" value="NAD(P)-bd_dom_sf"/>
</dbReference>
<dbReference type="Gene3D" id="3.40.50.720">
    <property type="entry name" value="NAD(P)-binding Rossmann-like Domain"/>
    <property type="match status" value="1"/>
</dbReference>
<dbReference type="PANTHER" id="PTHR43477">
    <property type="entry name" value="DIHYDROANTICAPSIN 7-DEHYDROGENASE"/>
    <property type="match status" value="1"/>
</dbReference>
<dbReference type="PROSITE" id="PS00061">
    <property type="entry name" value="ADH_SHORT"/>
    <property type="match status" value="1"/>
</dbReference>
<comment type="similarity">
    <text evidence="1">Belongs to the short-chain dehydrogenases/reductases (SDR) family.</text>
</comment>
<dbReference type="InterPro" id="IPR002347">
    <property type="entry name" value="SDR_fam"/>
</dbReference>
<dbReference type="InterPro" id="IPR020904">
    <property type="entry name" value="Sc_DH/Rdtase_CS"/>
</dbReference>
<dbReference type="CDD" id="cd05233">
    <property type="entry name" value="SDR_c"/>
    <property type="match status" value="1"/>
</dbReference>
<dbReference type="PRINTS" id="PR00080">
    <property type="entry name" value="SDRFAMILY"/>
</dbReference>
<dbReference type="EMBL" id="VNIM01000048">
    <property type="protein sequence ID" value="TVV73339.1"/>
    <property type="molecule type" value="Genomic_DNA"/>
</dbReference>
<organism evidence="3 4">
    <name type="scientific">Alterirhizorhabdus solaris</name>
    <dbReference type="NCBI Taxonomy" id="2529389"/>
    <lineage>
        <taxon>Bacteria</taxon>
        <taxon>Pseudomonadati</taxon>
        <taxon>Pseudomonadota</taxon>
        <taxon>Alphaproteobacteria</taxon>
        <taxon>Sphingomonadales</taxon>
        <taxon>Rhizorhabdaceae</taxon>
        <taxon>Alterirhizorhabdus</taxon>
    </lineage>
</organism>
<keyword evidence="4" id="KW-1185">Reference proteome</keyword>
<dbReference type="FunFam" id="3.40.50.720:FF:000084">
    <property type="entry name" value="Short-chain dehydrogenase reductase"/>
    <property type="match status" value="1"/>
</dbReference>
<evidence type="ECO:0000313" key="4">
    <source>
        <dbReference type="Proteomes" id="UP000318681"/>
    </source>
</evidence>
<evidence type="ECO:0000256" key="1">
    <source>
        <dbReference type="ARBA" id="ARBA00006484"/>
    </source>
</evidence>
<keyword evidence="2" id="KW-0560">Oxidoreductase</keyword>
<protein>
    <submittedName>
        <fullName evidence="3">SDR family oxidoreductase</fullName>
    </submittedName>
</protein>
<accession>A0A558R1U3</accession>
<dbReference type="PANTHER" id="PTHR43477:SF1">
    <property type="entry name" value="DIHYDROANTICAPSIN 7-DEHYDROGENASE"/>
    <property type="match status" value="1"/>
</dbReference>
<reference evidence="3 4" key="1">
    <citation type="submission" date="2019-07" db="EMBL/GenBank/DDBJ databases">
        <title>Sphingomonas solaris sp. nov., isolated from a solar panel from Boston, Massachusetts.</title>
        <authorList>
            <person name="Tanner K."/>
            <person name="Pascual J."/>
            <person name="Mancuso C."/>
            <person name="Pereto J."/>
            <person name="Khalil A."/>
            <person name="Vilanova C."/>
        </authorList>
    </citation>
    <scope>NUCLEOTIDE SEQUENCE [LARGE SCALE GENOMIC DNA]</scope>
    <source>
        <strain evidence="3 4">R4DWN</strain>
    </source>
</reference>
<dbReference type="GO" id="GO:0016491">
    <property type="term" value="F:oxidoreductase activity"/>
    <property type="evidence" value="ECO:0007669"/>
    <property type="project" value="UniProtKB-KW"/>
</dbReference>
<evidence type="ECO:0000256" key="2">
    <source>
        <dbReference type="ARBA" id="ARBA00023002"/>
    </source>
</evidence>
<dbReference type="Proteomes" id="UP000318681">
    <property type="component" value="Unassembled WGS sequence"/>
</dbReference>
<gene>
    <name evidence="3" type="ORF">FOY91_12420</name>
</gene>